<dbReference type="GO" id="GO:0003824">
    <property type="term" value="F:catalytic activity"/>
    <property type="evidence" value="ECO:0007669"/>
    <property type="project" value="InterPro"/>
</dbReference>
<evidence type="ECO:0000313" key="3">
    <source>
        <dbReference type="EMBL" id="CAF5097410.1"/>
    </source>
</evidence>
<gene>
    <name evidence="3" type="ORF">BYL167_LOCUS63911</name>
    <name evidence="2" type="ORF">CJN711_LOCUS14209</name>
</gene>
<protein>
    <recommendedName>
        <fullName evidence="1">Endonuclease/exonuclease/phosphatase domain-containing protein</fullName>
    </recommendedName>
</protein>
<comment type="caution">
    <text evidence="2">The sequence shown here is derived from an EMBL/GenBank/DDBJ whole genome shotgun (WGS) entry which is preliminary data.</text>
</comment>
<dbReference type="SUPFAM" id="SSF56219">
    <property type="entry name" value="DNase I-like"/>
    <property type="match status" value="1"/>
</dbReference>
<feature type="domain" description="Endonuclease/exonuclease/phosphatase" evidence="1">
    <location>
        <begin position="21"/>
        <end position="84"/>
    </location>
</feature>
<dbReference type="EMBL" id="CAJNOV010006358">
    <property type="protein sequence ID" value="CAF1245346.1"/>
    <property type="molecule type" value="Genomic_DNA"/>
</dbReference>
<evidence type="ECO:0000259" key="1">
    <source>
        <dbReference type="Pfam" id="PF14529"/>
    </source>
</evidence>
<dbReference type="Proteomes" id="UP000663855">
    <property type="component" value="Unassembled WGS sequence"/>
</dbReference>
<name>A0A814ZKP1_9BILA</name>
<dbReference type="EMBL" id="CAJOBH010237647">
    <property type="protein sequence ID" value="CAF5097410.1"/>
    <property type="molecule type" value="Genomic_DNA"/>
</dbReference>
<reference evidence="2" key="1">
    <citation type="submission" date="2021-02" db="EMBL/GenBank/DDBJ databases">
        <authorList>
            <person name="Nowell W R."/>
        </authorList>
    </citation>
    <scope>NUCLEOTIDE SEQUENCE</scope>
</reference>
<dbReference type="AlphaFoldDB" id="A0A814ZKP1"/>
<sequence length="196" mass="22617">MDIKELNIIAARVIIEDQQFVVASIYSPPADQFLLASMSTLLKHSKKQIIIVGDLNATHHAWGCPQVNTKGHTTINLIISGEIPETSKSQSLPCTCNDHLPILTKFFCLKALDTKLLLRRTYWKLYTYILITLHDQLQAEQESAMNDPHNTYKWFLNLQQFLVALKLRVTVWQKVKRKRPSISSSLRILLHNRHYL</sequence>
<dbReference type="InterPro" id="IPR005135">
    <property type="entry name" value="Endo/exonuclease/phosphatase"/>
</dbReference>
<evidence type="ECO:0000313" key="4">
    <source>
        <dbReference type="Proteomes" id="UP000663855"/>
    </source>
</evidence>
<dbReference type="Gene3D" id="3.60.10.10">
    <property type="entry name" value="Endonuclease/exonuclease/phosphatase"/>
    <property type="match status" value="1"/>
</dbReference>
<organism evidence="2 4">
    <name type="scientific">Rotaria magnacalcarata</name>
    <dbReference type="NCBI Taxonomy" id="392030"/>
    <lineage>
        <taxon>Eukaryota</taxon>
        <taxon>Metazoa</taxon>
        <taxon>Spiralia</taxon>
        <taxon>Gnathifera</taxon>
        <taxon>Rotifera</taxon>
        <taxon>Eurotatoria</taxon>
        <taxon>Bdelloidea</taxon>
        <taxon>Philodinida</taxon>
        <taxon>Philodinidae</taxon>
        <taxon>Rotaria</taxon>
    </lineage>
</organism>
<dbReference type="Proteomes" id="UP000681967">
    <property type="component" value="Unassembled WGS sequence"/>
</dbReference>
<dbReference type="Pfam" id="PF14529">
    <property type="entry name" value="Exo_endo_phos_2"/>
    <property type="match status" value="1"/>
</dbReference>
<accession>A0A814ZKP1</accession>
<dbReference type="InterPro" id="IPR036691">
    <property type="entry name" value="Endo/exonu/phosph_ase_sf"/>
</dbReference>
<proteinExistence type="predicted"/>
<evidence type="ECO:0000313" key="2">
    <source>
        <dbReference type="EMBL" id="CAF1245346.1"/>
    </source>
</evidence>